<dbReference type="GO" id="GO:0031419">
    <property type="term" value="F:cobalamin binding"/>
    <property type="evidence" value="ECO:0007669"/>
    <property type="project" value="InterPro"/>
</dbReference>
<dbReference type="CDD" id="cd02065">
    <property type="entry name" value="B12-binding_like"/>
    <property type="match status" value="1"/>
</dbReference>
<evidence type="ECO:0000313" key="2">
    <source>
        <dbReference type="EMBL" id="EPX75982.1"/>
    </source>
</evidence>
<comment type="caution">
    <text evidence="2">The sequence shown here is derived from an EMBL/GenBank/DDBJ whole genome shotgun (WGS) entry which is preliminary data.</text>
</comment>
<dbReference type="OrthoDB" id="5498228at2"/>
<evidence type="ECO:0000259" key="1">
    <source>
        <dbReference type="PROSITE" id="PS51332"/>
    </source>
</evidence>
<dbReference type="SUPFAM" id="SSF52242">
    <property type="entry name" value="Cobalamin (vitamin B12)-binding domain"/>
    <property type="match status" value="1"/>
</dbReference>
<feature type="domain" description="B12-binding" evidence="1">
    <location>
        <begin position="131"/>
        <end position="263"/>
    </location>
</feature>
<dbReference type="InterPro" id="IPR036724">
    <property type="entry name" value="Cobalamin-bd_sf"/>
</dbReference>
<organism evidence="2 3">
    <name type="scientific">Salipiger mucosus DSM 16094</name>
    <dbReference type="NCBI Taxonomy" id="1123237"/>
    <lineage>
        <taxon>Bacteria</taxon>
        <taxon>Pseudomonadati</taxon>
        <taxon>Pseudomonadota</taxon>
        <taxon>Alphaproteobacteria</taxon>
        <taxon>Rhodobacterales</taxon>
        <taxon>Roseobacteraceae</taxon>
        <taxon>Salipiger</taxon>
    </lineage>
</organism>
<dbReference type="STRING" id="1123237.Salmuc_00108"/>
<reference evidence="3" key="1">
    <citation type="journal article" date="2014" name="Stand. Genomic Sci.">
        <title>Genome sequence of the exopolysaccharide-producing Salipiger mucosus type strain (DSM 16094(T)), a moderately halophilic member of the Roseobacter clade.</title>
        <authorList>
            <person name="Riedel T."/>
            <person name="Spring S."/>
            <person name="Fiebig A."/>
            <person name="Petersen J."/>
            <person name="Kyrpides N.C."/>
            <person name="Goker M."/>
            <person name="Klenk H.P."/>
        </authorList>
    </citation>
    <scope>NUCLEOTIDE SEQUENCE [LARGE SCALE GENOMIC DNA]</scope>
    <source>
        <strain evidence="3">DSM 16094</strain>
    </source>
</reference>
<dbReference type="PROSITE" id="PS51332">
    <property type="entry name" value="B12_BINDING"/>
    <property type="match status" value="1"/>
</dbReference>
<dbReference type="HOGENOM" id="CLU_066634_3_0_5"/>
<name>S9Q7H8_9RHOB</name>
<dbReference type="AlphaFoldDB" id="S9Q7H8"/>
<proteinExistence type="predicted"/>
<evidence type="ECO:0000313" key="3">
    <source>
        <dbReference type="Proteomes" id="UP000015347"/>
    </source>
</evidence>
<dbReference type="Pfam" id="PF02310">
    <property type="entry name" value="B12-binding"/>
    <property type="match status" value="1"/>
</dbReference>
<dbReference type="Proteomes" id="UP000015347">
    <property type="component" value="Unassembled WGS sequence"/>
</dbReference>
<dbReference type="EMBL" id="APVH01000062">
    <property type="protein sequence ID" value="EPX75982.1"/>
    <property type="molecule type" value="Genomic_DNA"/>
</dbReference>
<dbReference type="eggNOG" id="COG2185">
    <property type="taxonomic scope" value="Bacteria"/>
</dbReference>
<sequence>MNDHDGSGVQPERAPAIRFLVESALRKVNSSRAGQTPRHRGEWVELFVEALMSESETSHKSVLASLMANGIGSQELYDYYVPEASRRLGELWVKDRASFVDVTVGAARLQALFRNRPDGASGRFDRSIPLGESFLMIVPTFEDHSLGAFVAADQLRRHGVWVHMGIGMSPQELVDFIGARRFSALGISAATWNTLEKVTELVDYCRSKLDHVPPVVVGGRAVSHYAKVTERTGADFAVKTAREAVERCGLSTVATELDFDGPR</sequence>
<dbReference type="InterPro" id="IPR006158">
    <property type="entry name" value="Cobalamin-bd"/>
</dbReference>
<protein>
    <submittedName>
        <fullName evidence="2">PpaA, heme-binding protein SCHIC domain protein sensory protein, regulator for photosystem formation</fullName>
    </submittedName>
</protein>
<dbReference type="GO" id="GO:0046872">
    <property type="term" value="F:metal ion binding"/>
    <property type="evidence" value="ECO:0007669"/>
    <property type="project" value="InterPro"/>
</dbReference>
<accession>S9Q7H8</accession>
<gene>
    <name evidence="2" type="ORF">Salmuc_00108</name>
</gene>
<keyword evidence="3" id="KW-1185">Reference proteome</keyword>
<dbReference type="Gene3D" id="3.40.50.280">
    <property type="entry name" value="Cobalamin-binding domain"/>
    <property type="match status" value="1"/>
</dbReference>